<evidence type="ECO:0000313" key="2">
    <source>
        <dbReference type="EMBL" id="JAA81638.1"/>
    </source>
</evidence>
<proteinExistence type="predicted"/>
<reference evidence="2" key="1">
    <citation type="journal article" date="2013" name="BMC Genomics">
        <title>Unscrambling butterfly oogenesis.</title>
        <authorList>
            <person name="Carter J.M."/>
            <person name="Baker S.C."/>
            <person name="Pink R."/>
            <person name="Carter D.R."/>
            <person name="Collins A."/>
            <person name="Tomlin J."/>
            <person name="Gibbs M."/>
            <person name="Breuker C.J."/>
        </authorList>
    </citation>
    <scope>NUCLEOTIDE SEQUENCE</scope>
    <source>
        <tissue evidence="2">Ovary</tissue>
    </source>
</reference>
<protein>
    <submittedName>
        <fullName evidence="2">Uncharacterized protein</fullName>
    </submittedName>
</protein>
<feature type="non-terminal residue" evidence="2">
    <location>
        <position position="68"/>
    </location>
</feature>
<organism evidence="2">
    <name type="scientific">Pararge aegeria</name>
    <name type="common">speckled wood butterfly</name>
    <dbReference type="NCBI Taxonomy" id="116150"/>
    <lineage>
        <taxon>Eukaryota</taxon>
        <taxon>Metazoa</taxon>
        <taxon>Ecdysozoa</taxon>
        <taxon>Arthropoda</taxon>
        <taxon>Hexapoda</taxon>
        <taxon>Insecta</taxon>
        <taxon>Pterygota</taxon>
        <taxon>Neoptera</taxon>
        <taxon>Endopterygota</taxon>
        <taxon>Lepidoptera</taxon>
        <taxon>Glossata</taxon>
        <taxon>Ditrysia</taxon>
        <taxon>Papilionoidea</taxon>
        <taxon>Nymphalidae</taxon>
        <taxon>Satyrinae</taxon>
        <taxon>Satyrini</taxon>
        <taxon>Parargina</taxon>
        <taxon>Pararge</taxon>
    </lineage>
</organism>
<sequence>RRFRPLARHTTIGTASRVEPTARGDTDELFIAPATTKGGQKEVTARGPSARITHRYAAHRTSPRPHLF</sequence>
<reference evidence="2" key="2">
    <citation type="submission" date="2013-05" db="EMBL/GenBank/DDBJ databases">
        <authorList>
            <person name="Carter J.-M."/>
            <person name="Baker S.C."/>
            <person name="Pink R."/>
            <person name="Carter D.R.F."/>
            <person name="Collins A."/>
            <person name="Tomlin J."/>
            <person name="Gibbs M."/>
            <person name="Breuker C.J."/>
        </authorList>
    </citation>
    <scope>NUCLEOTIDE SEQUENCE</scope>
    <source>
        <tissue evidence="2">Ovary</tissue>
    </source>
</reference>
<name>S4P0G4_9NEOP</name>
<accession>S4P0G4</accession>
<feature type="non-terminal residue" evidence="2">
    <location>
        <position position="1"/>
    </location>
</feature>
<dbReference type="EMBL" id="GAIX01010922">
    <property type="protein sequence ID" value="JAA81638.1"/>
    <property type="molecule type" value="Transcribed_RNA"/>
</dbReference>
<feature type="region of interest" description="Disordered" evidence="1">
    <location>
        <begin position="1"/>
        <end position="25"/>
    </location>
</feature>
<dbReference type="AlphaFoldDB" id="S4P0G4"/>
<evidence type="ECO:0000256" key="1">
    <source>
        <dbReference type="SAM" id="MobiDB-lite"/>
    </source>
</evidence>